<keyword evidence="9" id="KW-1185">Reference proteome</keyword>
<dbReference type="Pfam" id="PF08281">
    <property type="entry name" value="Sigma70_r4_2"/>
    <property type="match status" value="1"/>
</dbReference>
<dbReference type="GO" id="GO:0016987">
    <property type="term" value="F:sigma factor activity"/>
    <property type="evidence" value="ECO:0007669"/>
    <property type="project" value="UniProtKB-KW"/>
</dbReference>
<evidence type="ECO:0000259" key="7">
    <source>
        <dbReference type="Pfam" id="PF08281"/>
    </source>
</evidence>
<evidence type="ECO:0000256" key="4">
    <source>
        <dbReference type="ARBA" id="ARBA00023163"/>
    </source>
</evidence>
<evidence type="ECO:0000259" key="6">
    <source>
        <dbReference type="Pfam" id="PF04542"/>
    </source>
</evidence>
<evidence type="ECO:0000256" key="1">
    <source>
        <dbReference type="ARBA" id="ARBA00010641"/>
    </source>
</evidence>
<feature type="domain" description="RNA polymerase sigma-70 region 2" evidence="6">
    <location>
        <begin position="24"/>
        <end position="89"/>
    </location>
</feature>
<dbReference type="InterPro" id="IPR013324">
    <property type="entry name" value="RNA_pol_sigma_r3/r4-like"/>
</dbReference>
<evidence type="ECO:0000256" key="5">
    <source>
        <dbReference type="SAM" id="Phobius"/>
    </source>
</evidence>
<keyword evidence="5" id="KW-0812">Transmembrane</keyword>
<dbReference type="InterPro" id="IPR036388">
    <property type="entry name" value="WH-like_DNA-bd_sf"/>
</dbReference>
<dbReference type="Gene3D" id="1.10.10.10">
    <property type="entry name" value="Winged helix-like DNA-binding domain superfamily/Winged helix DNA-binding domain"/>
    <property type="match status" value="1"/>
</dbReference>
<dbReference type="InterPro" id="IPR014284">
    <property type="entry name" value="RNA_pol_sigma-70_dom"/>
</dbReference>
<gene>
    <name evidence="8" type="ORF">SAMN05444682_10625</name>
</gene>
<dbReference type="InterPro" id="IPR007627">
    <property type="entry name" value="RNA_pol_sigma70_r2"/>
</dbReference>
<dbReference type="STRING" id="1477437.SAMN05444682_10625"/>
<dbReference type="Gene3D" id="1.10.1740.10">
    <property type="match status" value="1"/>
</dbReference>
<dbReference type="CDD" id="cd06171">
    <property type="entry name" value="Sigma70_r4"/>
    <property type="match status" value="1"/>
</dbReference>
<dbReference type="SUPFAM" id="SSF88946">
    <property type="entry name" value="Sigma2 domain of RNA polymerase sigma factors"/>
    <property type="match status" value="1"/>
</dbReference>
<dbReference type="NCBIfam" id="TIGR02937">
    <property type="entry name" value="sigma70-ECF"/>
    <property type="match status" value="1"/>
</dbReference>
<keyword evidence="5" id="KW-0472">Membrane</keyword>
<dbReference type="OrthoDB" id="665981at2"/>
<keyword evidence="2" id="KW-0805">Transcription regulation</keyword>
<accession>A0A1I3LGZ4</accession>
<dbReference type="PANTHER" id="PTHR43133">
    <property type="entry name" value="RNA POLYMERASE ECF-TYPE SIGMA FACTO"/>
    <property type="match status" value="1"/>
</dbReference>
<evidence type="ECO:0000256" key="2">
    <source>
        <dbReference type="ARBA" id="ARBA00023015"/>
    </source>
</evidence>
<comment type="similarity">
    <text evidence="1">Belongs to the sigma-70 factor family. ECF subfamily.</text>
</comment>
<keyword evidence="3" id="KW-0731">Sigma factor</keyword>
<feature type="transmembrane region" description="Helical" evidence="5">
    <location>
        <begin position="176"/>
        <end position="193"/>
    </location>
</feature>
<keyword evidence="5" id="KW-1133">Transmembrane helix</keyword>
<evidence type="ECO:0000256" key="3">
    <source>
        <dbReference type="ARBA" id="ARBA00023082"/>
    </source>
</evidence>
<dbReference type="PANTHER" id="PTHR43133:SF46">
    <property type="entry name" value="RNA POLYMERASE SIGMA-70 FACTOR ECF SUBFAMILY"/>
    <property type="match status" value="1"/>
</dbReference>
<dbReference type="Proteomes" id="UP000198670">
    <property type="component" value="Unassembled WGS sequence"/>
</dbReference>
<dbReference type="AlphaFoldDB" id="A0A1I3LGZ4"/>
<dbReference type="InterPro" id="IPR013249">
    <property type="entry name" value="RNA_pol_sigma70_r4_t2"/>
</dbReference>
<sequence>MRTHSDAELWEAVTHNSNSAFSLLFDRYWSVIYKTVFSYIKDNEQSEEITHDIFLNLWRGRHTLMVHSFPAYLRASARYHVYRFMKSAKASPISYVDDWDGIPAPKVTNAGDERINAAELETDVDGLLTDLPIRCREIFLLSRKEDLTNDEIAGRLGISKRSVENQITRALKHLRIQLKALILIVYVALYVYLSG</sequence>
<dbReference type="EMBL" id="FOQO01000006">
    <property type="protein sequence ID" value="SFI84001.1"/>
    <property type="molecule type" value="Genomic_DNA"/>
</dbReference>
<keyword evidence="4" id="KW-0804">Transcription</keyword>
<protein>
    <submittedName>
        <fullName evidence="8">RNA polymerase sigma-70 factor, ECF subfamily</fullName>
    </submittedName>
</protein>
<reference evidence="8 9" key="1">
    <citation type="submission" date="2016-10" db="EMBL/GenBank/DDBJ databases">
        <authorList>
            <person name="de Groot N.N."/>
        </authorList>
    </citation>
    <scope>NUCLEOTIDE SEQUENCE [LARGE SCALE GENOMIC DNA]</scope>
    <source>
        <strain evidence="8 9">RK1</strain>
    </source>
</reference>
<dbReference type="InterPro" id="IPR039425">
    <property type="entry name" value="RNA_pol_sigma-70-like"/>
</dbReference>
<feature type="domain" description="RNA polymerase sigma factor 70 region 4 type 2" evidence="7">
    <location>
        <begin position="125"/>
        <end position="174"/>
    </location>
</feature>
<evidence type="ECO:0000313" key="9">
    <source>
        <dbReference type="Proteomes" id="UP000198670"/>
    </source>
</evidence>
<dbReference type="RefSeq" id="WP_090627894.1">
    <property type="nucleotide sequence ID" value="NZ_FOQO01000006.1"/>
</dbReference>
<dbReference type="GO" id="GO:0006352">
    <property type="term" value="P:DNA-templated transcription initiation"/>
    <property type="evidence" value="ECO:0007669"/>
    <property type="project" value="InterPro"/>
</dbReference>
<dbReference type="GO" id="GO:0003677">
    <property type="term" value="F:DNA binding"/>
    <property type="evidence" value="ECO:0007669"/>
    <property type="project" value="InterPro"/>
</dbReference>
<dbReference type="SUPFAM" id="SSF88659">
    <property type="entry name" value="Sigma3 and sigma4 domains of RNA polymerase sigma factors"/>
    <property type="match status" value="1"/>
</dbReference>
<organism evidence="8 9">
    <name type="scientific">Parapedobacter indicus</name>
    <dbReference type="NCBI Taxonomy" id="1477437"/>
    <lineage>
        <taxon>Bacteria</taxon>
        <taxon>Pseudomonadati</taxon>
        <taxon>Bacteroidota</taxon>
        <taxon>Sphingobacteriia</taxon>
        <taxon>Sphingobacteriales</taxon>
        <taxon>Sphingobacteriaceae</taxon>
        <taxon>Parapedobacter</taxon>
    </lineage>
</organism>
<dbReference type="Pfam" id="PF04542">
    <property type="entry name" value="Sigma70_r2"/>
    <property type="match status" value="1"/>
</dbReference>
<dbReference type="InterPro" id="IPR013325">
    <property type="entry name" value="RNA_pol_sigma_r2"/>
</dbReference>
<evidence type="ECO:0000313" key="8">
    <source>
        <dbReference type="EMBL" id="SFI84001.1"/>
    </source>
</evidence>
<proteinExistence type="inferred from homology"/>
<name>A0A1I3LGZ4_9SPHI</name>